<sequence>MTDRLRAVTELDLATARELAGLHEYDGRIQDLSADGVQRALATVKEAQEQGKLDDPQDEAHLAAFEHSAQVVYGDLQLHRRFPLLHQANLELTGYERDYAPTADRAQARERHLASWPDAVDMAVRTLDQVPAPVAQACLGAARGVAAGLDADRSDIEAKALQAHARFVEHIAAAAEHGPADAALGGPALASLLSASEAVPIDLSELGKQADAERDRLREMLTEACARLLPGVSVADAVQRLNADHPDADGVLDEARDQTEEVLAWTKRHDLAPTDGECLVRPSPESYRWSIASLSPVAPYEPTSQTFYNITPPDASWPEDEQEGWLEVFSRTTLPAITIHEVAPGHFSHFLAMRSLTSDVRKTLHSNSFIEGWAHYCEEMALQEGFRDDDARYAAGVAIEGLVRVTRLAMAIALHTGALTVAEAAEQFAINTFYGTPGNPSQAAWSEARRGTFDPTYGRYTWGKLEILALRERARAAWGADFGLPRFHRELLALGSPPLGLMASLIA</sequence>
<dbReference type="Proteomes" id="UP001500618">
    <property type="component" value="Unassembled WGS sequence"/>
</dbReference>
<dbReference type="Pfam" id="PF05960">
    <property type="entry name" value="DUF885"/>
    <property type="match status" value="1"/>
</dbReference>
<protein>
    <submittedName>
        <fullName evidence="1">DUF885 domain-containing protein</fullName>
    </submittedName>
</protein>
<proteinExistence type="predicted"/>
<organism evidence="1 2">
    <name type="scientific">Fodinicola feengrottensis</name>
    <dbReference type="NCBI Taxonomy" id="435914"/>
    <lineage>
        <taxon>Bacteria</taxon>
        <taxon>Bacillati</taxon>
        <taxon>Actinomycetota</taxon>
        <taxon>Actinomycetes</taxon>
        <taxon>Mycobacteriales</taxon>
        <taxon>Fodinicola</taxon>
    </lineage>
</organism>
<dbReference type="EMBL" id="BAAANY010000002">
    <property type="protein sequence ID" value="GAA1658785.1"/>
    <property type="molecule type" value="Genomic_DNA"/>
</dbReference>
<dbReference type="PANTHER" id="PTHR33361:SF15">
    <property type="entry name" value="DUF885 FAMILY LIPOPROTEIN"/>
    <property type="match status" value="1"/>
</dbReference>
<keyword evidence="2" id="KW-1185">Reference proteome</keyword>
<dbReference type="RefSeq" id="WP_344306742.1">
    <property type="nucleotide sequence ID" value="NZ_BAAANY010000002.1"/>
</dbReference>
<reference evidence="1 2" key="1">
    <citation type="journal article" date="2019" name="Int. J. Syst. Evol. Microbiol.">
        <title>The Global Catalogue of Microorganisms (GCM) 10K type strain sequencing project: providing services to taxonomists for standard genome sequencing and annotation.</title>
        <authorList>
            <consortium name="The Broad Institute Genomics Platform"/>
            <consortium name="The Broad Institute Genome Sequencing Center for Infectious Disease"/>
            <person name="Wu L."/>
            <person name="Ma J."/>
        </authorList>
    </citation>
    <scope>NUCLEOTIDE SEQUENCE [LARGE SCALE GENOMIC DNA]</scope>
    <source>
        <strain evidence="1 2">JCM 14718</strain>
    </source>
</reference>
<dbReference type="InterPro" id="IPR010281">
    <property type="entry name" value="DUF885"/>
</dbReference>
<name>A0ABN2FTR8_9ACTN</name>
<accession>A0ABN2FTR8</accession>
<gene>
    <name evidence="1" type="ORF">GCM10009765_05140</name>
</gene>
<dbReference type="PANTHER" id="PTHR33361">
    <property type="entry name" value="GLR0591 PROTEIN"/>
    <property type="match status" value="1"/>
</dbReference>
<evidence type="ECO:0000313" key="2">
    <source>
        <dbReference type="Proteomes" id="UP001500618"/>
    </source>
</evidence>
<comment type="caution">
    <text evidence="1">The sequence shown here is derived from an EMBL/GenBank/DDBJ whole genome shotgun (WGS) entry which is preliminary data.</text>
</comment>
<evidence type="ECO:0000313" key="1">
    <source>
        <dbReference type="EMBL" id="GAA1658785.1"/>
    </source>
</evidence>